<dbReference type="Pfam" id="PF00651">
    <property type="entry name" value="BTB"/>
    <property type="match status" value="1"/>
</dbReference>
<dbReference type="Gene3D" id="3.30.710.10">
    <property type="entry name" value="Potassium Channel Kv1.1, Chain A"/>
    <property type="match status" value="1"/>
</dbReference>
<feature type="region of interest" description="Disordered" evidence="1">
    <location>
        <begin position="770"/>
        <end position="887"/>
    </location>
</feature>
<dbReference type="InterPro" id="IPR011333">
    <property type="entry name" value="SKP1/BTB/POZ_sf"/>
</dbReference>
<feature type="compositionally biased region" description="Polar residues" evidence="1">
    <location>
        <begin position="368"/>
        <end position="378"/>
    </location>
</feature>
<feature type="compositionally biased region" description="Polar residues" evidence="1">
    <location>
        <begin position="1129"/>
        <end position="1139"/>
    </location>
</feature>
<evidence type="ECO:0000313" key="4">
    <source>
        <dbReference type="Proteomes" id="UP001311232"/>
    </source>
</evidence>
<name>A0AAV9R1V8_9TELE</name>
<dbReference type="InterPro" id="IPR042915">
    <property type="entry name" value="BTBD18"/>
</dbReference>
<sequence>MERVRRTCLLRWRIFNTPLRETFWSPAGLNLISSSRWLRGPKAGATEAVEDRMGPISECSSCDFKSRLEPTPGAKGFLTKDKLVNMQRFWWPGYEMQLLEQLQRQQNSAQFCDTLLQTEGISVPTHSCVLAALSPYLSQSLSATPSPPLGQMRRLHLQAVTAQTLLKLVGLLYSGELEVKSCEEQNDMLAAAHRFGISDLALGCGDEGRKGEELLERRERVRTKEGTELHKSVKMQDAQVQAEMSGRTDDDPHVKGKSFVSVGTQTVNSSLMSAASPSHLCDQATPPALQRVSSVATVSISLQPENITQFSFASYPTIHSDPESTAGQSSDCLTYPSFPSASSRYIETLPTSLKADARSPRSHKKNNCKQSPKSGESVSDQHRSGQEDGNANADGGTSAQLRGVCRERILGGEKEKRNSHFIGRGKNLEKMKQTEQVMKTAQIPFKVKLKRRTKGELWKIVGLQDADETVSVLTTMKRSCSSQKTTPSFQPKTQSSRRPNPCFSMNQSHELESESLSPPPCPVEESDEQIDKLLEDIMMSLNILPDLDKNCKKTQANRDGAPTFCQGPAAEDGAGVTPLHADVGAAGCVFYQDLETQGGHSTTDTGIHCCFGAQNQASYTDPPTGQTDLQTQPGSSIRSYGPINGLSCPGEENSSYPQTTGSILPVTCFSSGQKLQYFVSQQQDQNIEFLSLSHERETQPADALSLHCVENLRLPQCLSPLEPCPSAAHQQPDPSVSVQTENSIQPSVKTRPWLKETACTLQFPFNAITAGKNASRPPETSSGCGAEPSQRRRKLKPKSDGKAGFVKNVEERERKSKPGRKSDRTKRKKNKYEAAEDAAPPKRRRHPDSRKESEGLPLDSISSERGDPATTVCSVRKQGKESEKTISSLNKPHTALTITATGTETSKGAANLGTEQTRIRTRGFMKRSQQNTSNTISDKCCVLIPVISRAVVVQKQDPAPSKRKRGRPPKIKLEQNLPEGVRANAEIKGCKKAGEKESEKETPKEERRNGRKLMVNAREEEAGQLEKTTSPERPGKNETDNIKSSETQKQSWKVTLKEFQKLIKCKDFKTRKATEVEDGNDSVCIEELEKVREAADEADTEAEMRQVLCDSTFDENHNLLLDTPAAQWKPTQQGVTGSSETRRSCVFGHGKKPASCPDVLEEEMVMLSSNRDQGADQSSTLTGCDGEEEDEDELDVMLCSPDKGSSTRELGERVVVIPDEEEEERRGGRCERDRCDWR</sequence>
<dbReference type="EMBL" id="JAHHUM010002406">
    <property type="protein sequence ID" value="KAK5603761.1"/>
    <property type="molecule type" value="Genomic_DNA"/>
</dbReference>
<feature type="compositionally biased region" description="Basic and acidic residues" evidence="1">
    <location>
        <begin position="1224"/>
        <end position="1238"/>
    </location>
</feature>
<feature type="compositionally biased region" description="Basic residues" evidence="1">
    <location>
        <begin position="961"/>
        <end position="970"/>
    </location>
</feature>
<feature type="region of interest" description="Disordered" evidence="1">
    <location>
        <begin position="620"/>
        <end position="656"/>
    </location>
</feature>
<feature type="compositionally biased region" description="Polar residues" evidence="1">
    <location>
        <begin position="1168"/>
        <end position="1182"/>
    </location>
</feature>
<dbReference type="Proteomes" id="UP001311232">
    <property type="component" value="Unassembled WGS sequence"/>
</dbReference>
<dbReference type="GO" id="GO:0032968">
    <property type="term" value="P:positive regulation of transcription elongation by RNA polymerase II"/>
    <property type="evidence" value="ECO:0007669"/>
    <property type="project" value="InterPro"/>
</dbReference>
<dbReference type="SMART" id="SM00225">
    <property type="entry name" value="BTB"/>
    <property type="match status" value="1"/>
</dbReference>
<dbReference type="AlphaFoldDB" id="A0AAV9R1V8"/>
<feature type="compositionally biased region" description="Polar residues" evidence="1">
    <location>
        <begin position="620"/>
        <end position="638"/>
    </location>
</feature>
<evidence type="ECO:0000259" key="2">
    <source>
        <dbReference type="PROSITE" id="PS50097"/>
    </source>
</evidence>
<organism evidence="3 4">
    <name type="scientific">Crenichthys baileyi</name>
    <name type="common">White River springfish</name>
    <dbReference type="NCBI Taxonomy" id="28760"/>
    <lineage>
        <taxon>Eukaryota</taxon>
        <taxon>Metazoa</taxon>
        <taxon>Chordata</taxon>
        <taxon>Craniata</taxon>
        <taxon>Vertebrata</taxon>
        <taxon>Euteleostomi</taxon>
        <taxon>Actinopterygii</taxon>
        <taxon>Neopterygii</taxon>
        <taxon>Teleostei</taxon>
        <taxon>Neoteleostei</taxon>
        <taxon>Acanthomorphata</taxon>
        <taxon>Ovalentaria</taxon>
        <taxon>Atherinomorphae</taxon>
        <taxon>Cyprinodontiformes</taxon>
        <taxon>Goodeidae</taxon>
        <taxon>Crenichthys</taxon>
    </lineage>
</organism>
<feature type="region of interest" description="Disordered" evidence="1">
    <location>
        <begin position="352"/>
        <end position="400"/>
    </location>
</feature>
<evidence type="ECO:0000256" key="1">
    <source>
        <dbReference type="SAM" id="MobiDB-lite"/>
    </source>
</evidence>
<dbReference type="SUPFAM" id="SSF54695">
    <property type="entry name" value="POZ domain"/>
    <property type="match status" value="1"/>
</dbReference>
<feature type="compositionally biased region" description="Acidic residues" evidence="1">
    <location>
        <begin position="1185"/>
        <end position="1195"/>
    </location>
</feature>
<proteinExistence type="predicted"/>
<feature type="compositionally biased region" description="Polar residues" evidence="1">
    <location>
        <begin position="478"/>
        <end position="507"/>
    </location>
</feature>
<reference evidence="3 4" key="1">
    <citation type="submission" date="2021-06" db="EMBL/GenBank/DDBJ databases">
        <authorList>
            <person name="Palmer J.M."/>
        </authorList>
    </citation>
    <scope>NUCLEOTIDE SEQUENCE [LARGE SCALE GENOMIC DNA]</scope>
    <source>
        <strain evidence="3 4">MEX-2019</strain>
        <tissue evidence="3">Muscle</tissue>
    </source>
</reference>
<feature type="compositionally biased region" description="Basic and acidic residues" evidence="1">
    <location>
        <begin position="988"/>
        <end position="1008"/>
    </location>
</feature>
<gene>
    <name evidence="3" type="ORF">CRENBAI_001469</name>
</gene>
<feature type="region of interest" description="Disordered" evidence="1">
    <location>
        <begin position="1168"/>
        <end position="1211"/>
    </location>
</feature>
<dbReference type="PANTHER" id="PTHR47639">
    <property type="entry name" value="BTB/POZ DOMAIN-CONTAINING PROTEIN 18"/>
    <property type="match status" value="1"/>
</dbReference>
<feature type="region of interest" description="Disordered" evidence="1">
    <location>
        <begin position="954"/>
        <end position="1051"/>
    </location>
</feature>
<keyword evidence="4" id="KW-1185">Reference proteome</keyword>
<evidence type="ECO:0000313" key="3">
    <source>
        <dbReference type="EMBL" id="KAK5603761.1"/>
    </source>
</evidence>
<feature type="compositionally biased region" description="Basic and acidic residues" evidence="1">
    <location>
        <begin position="808"/>
        <end position="822"/>
    </location>
</feature>
<dbReference type="InterPro" id="IPR000210">
    <property type="entry name" value="BTB/POZ_dom"/>
</dbReference>
<feature type="region of interest" description="Disordered" evidence="1">
    <location>
        <begin position="725"/>
        <end position="751"/>
    </location>
</feature>
<feature type="compositionally biased region" description="Polar residues" evidence="1">
    <location>
        <begin position="728"/>
        <end position="748"/>
    </location>
</feature>
<dbReference type="PANTHER" id="PTHR47639:SF1">
    <property type="entry name" value="BTB_POZ DOMAIN-CONTAINING PROTEIN 18"/>
    <property type="match status" value="1"/>
</dbReference>
<protein>
    <recommendedName>
        <fullName evidence="2">BTB domain-containing protein</fullName>
    </recommendedName>
</protein>
<feature type="compositionally biased region" description="Basic and acidic residues" evidence="1">
    <location>
        <begin position="1029"/>
        <end position="1043"/>
    </location>
</feature>
<feature type="region of interest" description="Disordered" evidence="1">
    <location>
        <begin position="478"/>
        <end position="525"/>
    </location>
</feature>
<accession>A0AAV9R1V8</accession>
<feature type="region of interest" description="Disordered" evidence="1">
    <location>
        <begin position="1123"/>
        <end position="1152"/>
    </location>
</feature>
<feature type="region of interest" description="Disordered" evidence="1">
    <location>
        <begin position="1219"/>
        <end position="1238"/>
    </location>
</feature>
<comment type="caution">
    <text evidence="3">The sequence shown here is derived from an EMBL/GenBank/DDBJ whole genome shotgun (WGS) entry which is preliminary data.</text>
</comment>
<feature type="domain" description="BTB" evidence="2">
    <location>
        <begin position="112"/>
        <end position="181"/>
    </location>
</feature>
<dbReference type="PROSITE" id="PS50097">
    <property type="entry name" value="BTB"/>
    <property type="match status" value="1"/>
</dbReference>